<dbReference type="RefSeq" id="WP_130650753.1">
    <property type="nucleotide sequence ID" value="NZ_BMHA01000002.1"/>
</dbReference>
<proteinExistence type="predicted"/>
<feature type="signal peptide" evidence="1">
    <location>
        <begin position="1"/>
        <end position="29"/>
    </location>
</feature>
<evidence type="ECO:0000313" key="3">
    <source>
        <dbReference type="EMBL" id="GGI04159.1"/>
    </source>
</evidence>
<evidence type="ECO:0000259" key="2">
    <source>
        <dbReference type="Pfam" id="PF19878"/>
    </source>
</evidence>
<reference evidence="3" key="2">
    <citation type="submission" date="2020-09" db="EMBL/GenBank/DDBJ databases">
        <authorList>
            <person name="Sun Q."/>
            <person name="Zhou Y."/>
        </authorList>
    </citation>
    <scope>NUCLEOTIDE SEQUENCE</scope>
    <source>
        <strain evidence="3">CGMCC 1.14988</strain>
    </source>
</reference>
<sequence>MHVTTARLRRALVTSVTLVLAAAAPMAAAAPNTPVGTPPGLNQPDKQFQVEVAGGRADSVSGGDALVRIEVPRNVPVHQVRVTVDGRDVRDAFRPVEDGRTLLGLVDGLTLGENELEVRANGQGRGRPSATLTLVNHPAEGPVFSGPHIPLYCTASGNPWNLGPVDENCHVEEAQVTYRYRTTNNTFANLPADGSLPSNLATTTTSDGETVPYIVRVERGTINRAVYEVALLHEPGTPVPDPWTATPGWNERLVYTFGGACGIGHTQATNTGGVENDLLLRQGYAVASATFNVFANNCNDVTSAETAMMVKEHVTETYGVPRFTMGWGGSAGTMQQLLIANAYPGILDGVIGEIGYPDERSTTVSGHECRFISQAAGAAGLSTAQRTAVTGFATSGTCFGYQFFDGVDWPASCPGHIPPADRYHPTDNPDGIRCAIADFVSNVYGVDPATGFGRPIVPDTVGVQYGLRTLEDGTITPEQFVTLNEGIGGLDVEGNRTAHRTSADVDALEIAYATGRVNQFDGGLQWTPIIEFRGYTDLQGDFHDRFRSWTMRERLVAANGHADNHVSVTTASGARASEAREAALAAMDAWLTARTALEQTRPTLDAVELTRQSRPDGLVDHCVAADGTRIDEPITLDPSAACNQLFPYHRNPRVVAGGPTASDVLKCQLQPLDRASYGVEFTDEQWARLQAVFPDGVCDWSQPGVGQVPLQGTWLRF</sequence>
<evidence type="ECO:0000256" key="1">
    <source>
        <dbReference type="SAM" id="SignalP"/>
    </source>
</evidence>
<feature type="domain" description="DUF6351" evidence="2">
    <location>
        <begin position="50"/>
        <end position="708"/>
    </location>
</feature>
<protein>
    <recommendedName>
        <fullName evidence="2">DUF6351 domain-containing protein</fullName>
    </recommendedName>
</protein>
<gene>
    <name evidence="3" type="ORF">GCM10011354_07670</name>
</gene>
<comment type="caution">
    <text evidence="3">The sequence shown here is derived from an EMBL/GenBank/DDBJ whole genome shotgun (WGS) entry which is preliminary data.</text>
</comment>
<dbReference type="SUPFAM" id="SSF53474">
    <property type="entry name" value="alpha/beta-Hydrolases"/>
    <property type="match status" value="1"/>
</dbReference>
<dbReference type="Pfam" id="PF19878">
    <property type="entry name" value="DUF6351"/>
    <property type="match status" value="1"/>
</dbReference>
<dbReference type="AlphaFoldDB" id="A0A8J3EWQ2"/>
<keyword evidence="1" id="KW-0732">Signal</keyword>
<accession>A0A8J3EWQ2</accession>
<dbReference type="Proteomes" id="UP000650511">
    <property type="component" value="Unassembled WGS sequence"/>
</dbReference>
<feature type="chain" id="PRO_5035176841" description="DUF6351 domain-containing protein" evidence="1">
    <location>
        <begin position="30"/>
        <end position="717"/>
    </location>
</feature>
<evidence type="ECO:0000313" key="4">
    <source>
        <dbReference type="Proteomes" id="UP000650511"/>
    </source>
</evidence>
<name>A0A8J3EWQ2_9ACTN</name>
<keyword evidence="4" id="KW-1185">Reference proteome</keyword>
<organism evidence="3 4">
    <name type="scientific">Egicoccus halophilus</name>
    <dbReference type="NCBI Taxonomy" id="1670830"/>
    <lineage>
        <taxon>Bacteria</taxon>
        <taxon>Bacillati</taxon>
        <taxon>Actinomycetota</taxon>
        <taxon>Nitriliruptoria</taxon>
        <taxon>Egicoccales</taxon>
        <taxon>Egicoccaceae</taxon>
        <taxon>Egicoccus</taxon>
    </lineage>
</organism>
<dbReference type="OrthoDB" id="3078806at2"/>
<reference evidence="3" key="1">
    <citation type="journal article" date="2014" name="Int. J. Syst. Evol. Microbiol.">
        <title>Complete genome sequence of Corynebacterium casei LMG S-19264T (=DSM 44701T), isolated from a smear-ripened cheese.</title>
        <authorList>
            <consortium name="US DOE Joint Genome Institute (JGI-PGF)"/>
            <person name="Walter F."/>
            <person name="Albersmeier A."/>
            <person name="Kalinowski J."/>
            <person name="Ruckert C."/>
        </authorList>
    </citation>
    <scope>NUCLEOTIDE SEQUENCE</scope>
    <source>
        <strain evidence="3">CGMCC 1.14988</strain>
    </source>
</reference>
<dbReference type="EMBL" id="BMHA01000002">
    <property type="protein sequence ID" value="GGI04159.1"/>
    <property type="molecule type" value="Genomic_DNA"/>
</dbReference>
<dbReference type="InterPro" id="IPR029058">
    <property type="entry name" value="AB_hydrolase_fold"/>
</dbReference>
<dbReference type="InterPro" id="IPR045556">
    <property type="entry name" value="DUF6351"/>
</dbReference>